<accession>A0A6J4V2V6</accession>
<organism evidence="1">
    <name type="scientific">uncultured Thermomicrobiales bacterium</name>
    <dbReference type="NCBI Taxonomy" id="1645740"/>
    <lineage>
        <taxon>Bacteria</taxon>
        <taxon>Pseudomonadati</taxon>
        <taxon>Thermomicrobiota</taxon>
        <taxon>Thermomicrobia</taxon>
        <taxon>Thermomicrobiales</taxon>
        <taxon>environmental samples</taxon>
    </lineage>
</organism>
<gene>
    <name evidence="1" type="ORF">AVDCRST_MAG18-1566</name>
</gene>
<name>A0A6J4V2V6_9BACT</name>
<dbReference type="AlphaFoldDB" id="A0A6J4V2V6"/>
<reference evidence="1" key="1">
    <citation type="submission" date="2020-02" db="EMBL/GenBank/DDBJ databases">
        <authorList>
            <person name="Meier V. D."/>
        </authorList>
    </citation>
    <scope>NUCLEOTIDE SEQUENCE</scope>
    <source>
        <strain evidence="1">AVDCRST_MAG18</strain>
    </source>
</reference>
<evidence type="ECO:0000313" key="1">
    <source>
        <dbReference type="EMBL" id="CAA9566935.1"/>
    </source>
</evidence>
<dbReference type="EMBL" id="CADCWN010000120">
    <property type="protein sequence ID" value="CAA9566935.1"/>
    <property type="molecule type" value="Genomic_DNA"/>
</dbReference>
<sequence>MCFKDILASDLKFTTQCICLNPWHFRISKRENIGDINDQETTRRQ</sequence>
<protein>
    <submittedName>
        <fullName evidence="1">Uncharacterized protein</fullName>
    </submittedName>
</protein>
<proteinExistence type="predicted"/>